<evidence type="ECO:0000256" key="2">
    <source>
        <dbReference type="SAM" id="SignalP"/>
    </source>
</evidence>
<dbReference type="AlphaFoldDB" id="E6ZZL9"/>
<feature type="signal peptide" evidence="2">
    <location>
        <begin position="1"/>
        <end position="22"/>
    </location>
</feature>
<dbReference type="VEuPathDB" id="FungiDB:sr13381"/>
<keyword evidence="2" id="KW-0732">Signal</keyword>
<feature type="compositionally biased region" description="Polar residues" evidence="1">
    <location>
        <begin position="44"/>
        <end position="61"/>
    </location>
</feature>
<sequence length="250" mass="27875">MRSTLVSLVLGLAFVGLQLVTANPMDPYGYLYWRTTPAGGQPPQVWTSGVSQPPQSPQHETSPYAFQPSDPRSPAQEEHAHLFNSPDYQQHLDALMAQVEDDMRHKNLGAASSSPTPNEAKKDNINNLLGNHFTWASQEDMEAFHEQKLRDMSPLRRSSRIVSTGTGSDGRKWIIYMTWHLASQQELVLPQGNALQMRNFVAFWGLPAEFRHDDTNSLVSYGAAYMKGSSAAEVDKLLESTAPALEHARR</sequence>
<gene>
    <name evidence="3" type="ORF">sr13381</name>
</gene>
<protein>
    <submittedName>
        <fullName evidence="3">Conserved hypothetical Ustilaginaceae-specific protein</fullName>
    </submittedName>
</protein>
<organism evidence="3 4">
    <name type="scientific">Sporisorium reilianum (strain SRZ2)</name>
    <name type="common">Maize head smut fungus</name>
    <dbReference type="NCBI Taxonomy" id="999809"/>
    <lineage>
        <taxon>Eukaryota</taxon>
        <taxon>Fungi</taxon>
        <taxon>Dikarya</taxon>
        <taxon>Basidiomycota</taxon>
        <taxon>Ustilaginomycotina</taxon>
        <taxon>Ustilaginomycetes</taxon>
        <taxon>Ustilaginales</taxon>
        <taxon>Ustilaginaceae</taxon>
        <taxon>Sporisorium</taxon>
    </lineage>
</organism>
<dbReference type="HOGENOM" id="CLU_1005338_0_0_1"/>
<dbReference type="OrthoDB" id="10621432at2759"/>
<feature type="region of interest" description="Disordered" evidence="1">
    <location>
        <begin position="41"/>
        <end position="78"/>
    </location>
</feature>
<evidence type="ECO:0000313" key="3">
    <source>
        <dbReference type="EMBL" id="CBQ72699.1"/>
    </source>
</evidence>
<feature type="chain" id="PRO_5003217049" evidence="2">
    <location>
        <begin position="23"/>
        <end position="250"/>
    </location>
</feature>
<evidence type="ECO:0000256" key="1">
    <source>
        <dbReference type="SAM" id="MobiDB-lite"/>
    </source>
</evidence>
<accession>E6ZZL9</accession>
<proteinExistence type="predicted"/>
<dbReference type="Proteomes" id="UP000008867">
    <property type="component" value="Chromosome 5"/>
</dbReference>
<evidence type="ECO:0000313" key="4">
    <source>
        <dbReference type="Proteomes" id="UP000008867"/>
    </source>
</evidence>
<reference evidence="3 4" key="1">
    <citation type="journal article" date="2010" name="Science">
        <title>Pathogenicity determinants in smut fungi revealed by genome comparison.</title>
        <authorList>
            <person name="Schirawski J."/>
            <person name="Mannhaupt G."/>
            <person name="Muench K."/>
            <person name="Brefort T."/>
            <person name="Schipper K."/>
            <person name="Doehlemann G."/>
            <person name="Di Stasio M."/>
            <person name="Roessel N."/>
            <person name="Mendoza-Mendoza A."/>
            <person name="Pester D."/>
            <person name="Mueller O."/>
            <person name="Winterberg B."/>
            <person name="Meyer E."/>
            <person name="Ghareeb H."/>
            <person name="Wollenberg T."/>
            <person name="Muensterkoetter M."/>
            <person name="Wong P."/>
            <person name="Walter M."/>
            <person name="Stukenbrock E."/>
            <person name="Gueldener U."/>
            <person name="Kahmann R."/>
        </authorList>
    </citation>
    <scope>NUCLEOTIDE SEQUENCE [LARGE SCALE GENOMIC DNA]</scope>
    <source>
        <strain evidence="4">SRZ2</strain>
    </source>
</reference>
<dbReference type="EMBL" id="FQ311470">
    <property type="protein sequence ID" value="CBQ72699.1"/>
    <property type="molecule type" value="Genomic_DNA"/>
</dbReference>
<name>E6ZZL9_SPORE</name>
<keyword evidence="4" id="KW-1185">Reference proteome</keyword>